<evidence type="ECO:0000313" key="2">
    <source>
        <dbReference type="EMBL" id="EFK95087.1"/>
    </source>
</evidence>
<reference evidence="2" key="2">
    <citation type="journal article" date="2011" name="Microb. Ecol.">
        <title>Taxonomic and Functional Metagenomic Profiling of the Microbial Community in the Anoxic Sediment of a Sub-saline Shallow Lake (Laguna de Carrizo, Central Spain).</title>
        <authorList>
            <person name="Ferrer M."/>
            <person name="Guazzaroni M.E."/>
            <person name="Richter M."/>
            <person name="Garcia-Salamanca A."/>
            <person name="Yarza P."/>
            <person name="Suarez-Suarez A."/>
            <person name="Solano J."/>
            <person name="Alcaide M."/>
            <person name="van Dillewijn P."/>
            <person name="Molina-Henares M.A."/>
            <person name="Lopez-Cortes N."/>
            <person name="Al-Ramahi Y."/>
            <person name="Guerrero C."/>
            <person name="Acosta A."/>
            <person name="de Eugenio L.I."/>
            <person name="Martinez V."/>
            <person name="Marques S."/>
            <person name="Rojo F."/>
            <person name="Santero E."/>
            <person name="Genilloud O."/>
            <person name="Perez-Perez J."/>
            <person name="Rossello-Mora R."/>
            <person name="Ramos J.L."/>
        </authorList>
    </citation>
    <scope>NUCLEOTIDE SEQUENCE</scope>
</reference>
<sequence>SGSTFDHFGVNAGYSFGGDLSLGQGLSLSGTLSVAYSTGVSLTDPLGATQPFDVWKIGIENGTGYLGLDKADPGKPGLSVTDVDAGVLIVDASTPGTDLGWLLAKGTAAAANVSINSSIAVNAGSLAVDFSLGLGTLGASANDSGLNLSAQAQSITAGATTFTFDGDGSLGEFAALSGTATVTAGPFSLTGTVGLAVSAGSLTMAGTGITGGLVTSGLSVGVSNAAFGLLVTPANTFALEASGGISFTGGSFANLSATSTTVQFNNTGCCRTACWWRARFSTSSTTWRPPPPRRSASSACRRWWPTPSR</sequence>
<protein>
    <submittedName>
        <fullName evidence="2">Uncharacterized protein</fullName>
    </submittedName>
</protein>
<feature type="compositionally biased region" description="Low complexity" evidence="1">
    <location>
        <begin position="294"/>
        <end position="309"/>
    </location>
</feature>
<comment type="caution">
    <text evidence="2">The sequence shown here is derived from an EMBL/GenBank/DDBJ whole genome shotgun (WGS) entry which is preliminary data.</text>
</comment>
<accession>D9PMX5</accession>
<feature type="non-terminal residue" evidence="2">
    <location>
        <position position="1"/>
    </location>
</feature>
<gene>
    <name evidence="2" type="ORF">LDC_2904</name>
</gene>
<dbReference type="EMBL" id="ADZX01000894">
    <property type="protein sequence ID" value="EFK95087.1"/>
    <property type="molecule type" value="Genomic_DNA"/>
</dbReference>
<organism evidence="2">
    <name type="scientific">sediment metagenome</name>
    <dbReference type="NCBI Taxonomy" id="749907"/>
    <lineage>
        <taxon>unclassified sequences</taxon>
        <taxon>metagenomes</taxon>
        <taxon>ecological metagenomes</taxon>
    </lineage>
</organism>
<evidence type="ECO:0000256" key="1">
    <source>
        <dbReference type="SAM" id="MobiDB-lite"/>
    </source>
</evidence>
<proteinExistence type="predicted"/>
<feature type="region of interest" description="Disordered" evidence="1">
    <location>
        <begin position="283"/>
        <end position="309"/>
    </location>
</feature>
<dbReference type="AlphaFoldDB" id="D9PMX5"/>
<reference evidence="2" key="1">
    <citation type="submission" date="2010-07" db="EMBL/GenBank/DDBJ databases">
        <authorList>
            <consortium name="CONSOLIDER consortium CSD2007-00005"/>
            <person name="Guazzaroni M.-E."/>
            <person name="Richter M."/>
            <person name="Garcia-Salamanca A."/>
            <person name="Yarza P."/>
            <person name="Ferrer M."/>
        </authorList>
    </citation>
    <scope>NUCLEOTIDE SEQUENCE</scope>
</reference>
<name>D9PMX5_9ZZZZ</name>